<keyword evidence="10 12" id="KW-0234">DNA repair</keyword>
<evidence type="ECO:0000256" key="5">
    <source>
        <dbReference type="ARBA" id="ARBA00022705"/>
    </source>
</evidence>
<comment type="caution">
    <text evidence="15">The sequence shown here is derived from an EMBL/GenBank/DDBJ whole genome shotgun (WGS) entry which is preliminary data.</text>
</comment>
<sequence>MYLKNIRLKNFRNYHDLQLDLNESRNVIIGENAQGKTNLIEAIYLCAFSRSFRTRNSADLVMIGKDSASVSASVVSEEIEKNITISINSKGKKMIKKDGKVLHRTAELLNNLVVVIFSPEDLRIVKDGPDKRRDFIDREMSQLSPSYYSMLRDYSRVLKEKNTVLKEGQDGDNFDMLDIYDLQLAKYGSMIIKSRRKFIERLSQQAGEIHGNISGGNEKMQIRYNPNADEEILQDAIFAQRSKDLVLGYSTAGPHRDDMSFYINGINAKNFGSQGQQRTIALSMKLAEIKIAREVLGENPVLLLDDVLSELDVERQRFLFSQIDDVQQFLTSAEVNGSLLENMKSGKVFEVKNGQIMAANQKGSYPYGFQHQ</sequence>
<evidence type="ECO:0000256" key="6">
    <source>
        <dbReference type="ARBA" id="ARBA00022741"/>
    </source>
</evidence>
<dbReference type="RefSeq" id="WP_154572250.1">
    <property type="nucleotide sequence ID" value="NZ_VUNB01000003.1"/>
</dbReference>
<dbReference type="InterPro" id="IPR027417">
    <property type="entry name" value="P-loop_NTPase"/>
</dbReference>
<dbReference type="PANTHER" id="PTHR32182">
    <property type="entry name" value="DNA REPLICATION AND REPAIR PROTEIN RECF"/>
    <property type="match status" value="1"/>
</dbReference>
<evidence type="ECO:0000256" key="10">
    <source>
        <dbReference type="ARBA" id="ARBA00023204"/>
    </source>
</evidence>
<dbReference type="GO" id="GO:0005524">
    <property type="term" value="F:ATP binding"/>
    <property type="evidence" value="ECO:0007669"/>
    <property type="project" value="UniProtKB-UniRule"/>
</dbReference>
<keyword evidence="11 12" id="KW-0742">SOS response</keyword>
<evidence type="ECO:0000256" key="7">
    <source>
        <dbReference type="ARBA" id="ARBA00022763"/>
    </source>
</evidence>
<dbReference type="GO" id="GO:0005737">
    <property type="term" value="C:cytoplasm"/>
    <property type="evidence" value="ECO:0007669"/>
    <property type="project" value="UniProtKB-SubCell"/>
</dbReference>
<evidence type="ECO:0000256" key="13">
    <source>
        <dbReference type="RuleBase" id="RU000578"/>
    </source>
</evidence>
<evidence type="ECO:0000256" key="3">
    <source>
        <dbReference type="ARBA" id="ARBA00020170"/>
    </source>
</evidence>
<dbReference type="EMBL" id="VUNB01000003">
    <property type="protein sequence ID" value="MST68778.1"/>
    <property type="molecule type" value="Genomic_DNA"/>
</dbReference>
<protein>
    <recommendedName>
        <fullName evidence="3 12">DNA replication and repair protein RecF</fullName>
    </recommendedName>
</protein>
<dbReference type="AlphaFoldDB" id="A0A6A8M8D4"/>
<evidence type="ECO:0000256" key="4">
    <source>
        <dbReference type="ARBA" id="ARBA00022490"/>
    </source>
</evidence>
<dbReference type="Gene3D" id="3.40.50.300">
    <property type="entry name" value="P-loop containing nucleotide triphosphate hydrolases"/>
    <property type="match status" value="1"/>
</dbReference>
<dbReference type="HAMAP" id="MF_00365">
    <property type="entry name" value="RecF"/>
    <property type="match status" value="1"/>
</dbReference>
<dbReference type="InterPro" id="IPR018078">
    <property type="entry name" value="DNA-binding_RecF_CS"/>
</dbReference>
<dbReference type="Gene3D" id="1.20.1050.90">
    <property type="entry name" value="RecF/RecN/SMC, N-terminal domain"/>
    <property type="match status" value="1"/>
</dbReference>
<evidence type="ECO:0000313" key="15">
    <source>
        <dbReference type="EMBL" id="MST68778.1"/>
    </source>
</evidence>
<dbReference type="GO" id="GO:0006260">
    <property type="term" value="P:DNA replication"/>
    <property type="evidence" value="ECO:0007669"/>
    <property type="project" value="UniProtKB-UniRule"/>
</dbReference>
<dbReference type="PANTHER" id="PTHR32182:SF0">
    <property type="entry name" value="DNA REPLICATION AND REPAIR PROTEIN RECF"/>
    <property type="match status" value="1"/>
</dbReference>
<keyword evidence="7 12" id="KW-0227">DNA damage</keyword>
<dbReference type="NCBIfam" id="TIGR00611">
    <property type="entry name" value="recf"/>
    <property type="match status" value="1"/>
</dbReference>
<dbReference type="GO" id="GO:0009432">
    <property type="term" value="P:SOS response"/>
    <property type="evidence" value="ECO:0007669"/>
    <property type="project" value="UniProtKB-UniRule"/>
</dbReference>
<keyword evidence="5 12" id="KW-0235">DNA replication</keyword>
<evidence type="ECO:0000256" key="8">
    <source>
        <dbReference type="ARBA" id="ARBA00022840"/>
    </source>
</evidence>
<dbReference type="InterPro" id="IPR001238">
    <property type="entry name" value="DNA-binding_RecF"/>
</dbReference>
<keyword evidence="4 12" id="KW-0963">Cytoplasm</keyword>
<evidence type="ECO:0000259" key="14">
    <source>
        <dbReference type="Pfam" id="PF02463"/>
    </source>
</evidence>
<dbReference type="InterPro" id="IPR042174">
    <property type="entry name" value="RecF_2"/>
</dbReference>
<keyword evidence="6 12" id="KW-0547">Nucleotide-binding</keyword>
<evidence type="ECO:0000256" key="2">
    <source>
        <dbReference type="ARBA" id="ARBA00008016"/>
    </source>
</evidence>
<dbReference type="GO" id="GO:0003697">
    <property type="term" value="F:single-stranded DNA binding"/>
    <property type="evidence" value="ECO:0007669"/>
    <property type="project" value="UniProtKB-UniRule"/>
</dbReference>
<gene>
    <name evidence="12 15" type="primary">recF</name>
    <name evidence="15" type="ORF">FYJ66_04130</name>
</gene>
<evidence type="ECO:0000256" key="11">
    <source>
        <dbReference type="ARBA" id="ARBA00023236"/>
    </source>
</evidence>
<feature type="binding site" evidence="12">
    <location>
        <begin position="30"/>
        <end position="37"/>
    </location>
    <ligand>
        <name>ATP</name>
        <dbReference type="ChEBI" id="CHEBI:30616"/>
    </ligand>
</feature>
<dbReference type="GO" id="GO:0000731">
    <property type="term" value="P:DNA synthesis involved in DNA repair"/>
    <property type="evidence" value="ECO:0007669"/>
    <property type="project" value="TreeGrafter"/>
</dbReference>
<dbReference type="PROSITE" id="PS00618">
    <property type="entry name" value="RECF_2"/>
    <property type="match status" value="1"/>
</dbReference>
<dbReference type="Pfam" id="PF02463">
    <property type="entry name" value="SMC_N"/>
    <property type="match status" value="1"/>
</dbReference>
<comment type="similarity">
    <text evidence="2 12 13">Belongs to the RecF family.</text>
</comment>
<organism evidence="15">
    <name type="scientific">Baileyella intestinalis</name>
    <dbReference type="NCBI Taxonomy" id="2606709"/>
    <lineage>
        <taxon>Bacteria</taxon>
        <taxon>Bacillati</taxon>
        <taxon>Bacillota</taxon>
        <taxon>Clostridia</taxon>
        <taxon>Peptostreptococcales</taxon>
        <taxon>Anaerovoracaceae</taxon>
        <taxon>Baileyella</taxon>
    </lineage>
</organism>
<dbReference type="SUPFAM" id="SSF52540">
    <property type="entry name" value="P-loop containing nucleoside triphosphate hydrolases"/>
    <property type="match status" value="1"/>
</dbReference>
<proteinExistence type="inferred from homology"/>
<feature type="domain" description="RecF/RecN/SMC N-terminal" evidence="14">
    <location>
        <begin position="2"/>
        <end position="354"/>
    </location>
</feature>
<evidence type="ECO:0000256" key="9">
    <source>
        <dbReference type="ARBA" id="ARBA00023125"/>
    </source>
</evidence>
<keyword evidence="9 12" id="KW-0238">DNA-binding</keyword>
<dbReference type="InterPro" id="IPR003395">
    <property type="entry name" value="RecF/RecN/SMC_N"/>
</dbReference>
<keyword evidence="8 12" id="KW-0067">ATP-binding</keyword>
<name>A0A6A8M8D4_9FIRM</name>
<accession>A0A6A8M8D4</accession>
<dbReference type="GO" id="GO:0006302">
    <property type="term" value="P:double-strand break repair"/>
    <property type="evidence" value="ECO:0007669"/>
    <property type="project" value="TreeGrafter"/>
</dbReference>
<evidence type="ECO:0000256" key="12">
    <source>
        <dbReference type="HAMAP-Rule" id="MF_00365"/>
    </source>
</evidence>
<comment type="subcellular location">
    <subcellularLocation>
        <location evidence="1 12 13">Cytoplasm</location>
    </subcellularLocation>
</comment>
<dbReference type="PROSITE" id="PS00617">
    <property type="entry name" value="RECF_1"/>
    <property type="match status" value="1"/>
</dbReference>
<comment type="function">
    <text evidence="12 13">The RecF protein is involved in DNA metabolism; it is required for DNA replication and normal SOS inducibility. RecF binds preferentially to single-stranded, linear DNA. It also seems to bind ATP.</text>
</comment>
<reference evidence="15" key="1">
    <citation type="submission" date="2019-09" db="EMBL/GenBank/DDBJ databases">
        <title>In-depth cultivation of the pig gut microbiome towards novel bacterial diversity and tailored functional studies.</title>
        <authorList>
            <person name="Wylensek D."/>
            <person name="Hitch T.C.A."/>
            <person name="Clavel T."/>
        </authorList>
    </citation>
    <scope>NUCLEOTIDE SEQUENCE</scope>
    <source>
        <strain evidence="15">RF-744-FAT-WT-3</strain>
    </source>
</reference>
<evidence type="ECO:0000256" key="1">
    <source>
        <dbReference type="ARBA" id="ARBA00004496"/>
    </source>
</evidence>